<dbReference type="InterPro" id="IPR001279">
    <property type="entry name" value="Metallo-B-lactamas"/>
</dbReference>
<evidence type="ECO:0000259" key="3">
    <source>
        <dbReference type="SMART" id="SM01027"/>
    </source>
</evidence>
<keyword evidence="5" id="KW-1185">Reference proteome</keyword>
<dbReference type="InterPro" id="IPR036866">
    <property type="entry name" value="RibonucZ/Hydroxyglut_hydro"/>
</dbReference>
<comment type="caution">
    <text evidence="4">The sequence shown here is derived from an EMBL/GenBank/DDBJ whole genome shotgun (WGS) entry which is preliminary data.</text>
</comment>
<dbReference type="Pfam" id="PF12706">
    <property type="entry name" value="Lactamase_B_2"/>
    <property type="match status" value="1"/>
</dbReference>
<dbReference type="InterPro" id="IPR022712">
    <property type="entry name" value="Beta_Casp"/>
</dbReference>
<evidence type="ECO:0000313" key="5">
    <source>
        <dbReference type="Proteomes" id="UP000297890"/>
    </source>
</evidence>
<dbReference type="Gene3D" id="3.60.15.10">
    <property type="entry name" value="Ribonuclease Z/Hydroxyacylglutathione hydrolase-like"/>
    <property type="match status" value="1"/>
</dbReference>
<dbReference type="SMART" id="SM00849">
    <property type="entry name" value="Lactamase_B"/>
    <property type="match status" value="1"/>
</dbReference>
<gene>
    <name evidence="4" type="ORF">E4680_04480</name>
</gene>
<organism evidence="4 5">
    <name type="scientific">Candidatus Macondimonas diazotrophica</name>
    <dbReference type="NCBI Taxonomy" id="2305248"/>
    <lineage>
        <taxon>Bacteria</taxon>
        <taxon>Pseudomonadati</taxon>
        <taxon>Pseudomonadota</taxon>
        <taxon>Gammaproteobacteria</taxon>
        <taxon>Chromatiales</taxon>
        <taxon>Ectothiorhodospiraceae</taxon>
        <taxon>Candidatus Macondimonas</taxon>
    </lineage>
</organism>
<dbReference type="SUPFAM" id="SSF56281">
    <property type="entry name" value="Metallo-hydrolase/oxidoreductase"/>
    <property type="match status" value="1"/>
</dbReference>
<dbReference type="Pfam" id="PF07521">
    <property type="entry name" value="RMMBL"/>
    <property type="match status" value="1"/>
</dbReference>
<evidence type="ECO:0000259" key="2">
    <source>
        <dbReference type="SMART" id="SM00849"/>
    </source>
</evidence>
<dbReference type="InterPro" id="IPR050698">
    <property type="entry name" value="MBL"/>
</dbReference>
<dbReference type="SMART" id="SM01027">
    <property type="entry name" value="Beta-Casp"/>
    <property type="match status" value="1"/>
</dbReference>
<name>A0A4Z0FCN4_9GAMM</name>
<dbReference type="Pfam" id="PF10996">
    <property type="entry name" value="Beta-Casp"/>
    <property type="match status" value="1"/>
</dbReference>
<evidence type="ECO:0000313" key="4">
    <source>
        <dbReference type="EMBL" id="TFZ83311.1"/>
    </source>
</evidence>
<feature type="domain" description="Metallo-beta-lactamase" evidence="2">
    <location>
        <begin position="13"/>
        <end position="225"/>
    </location>
</feature>
<proteinExistence type="predicted"/>
<accession>A0A4Z0FCN4</accession>
<dbReference type="PANTHER" id="PTHR11203">
    <property type="entry name" value="CLEAVAGE AND POLYADENYLATION SPECIFICITY FACTOR FAMILY MEMBER"/>
    <property type="match status" value="1"/>
</dbReference>
<evidence type="ECO:0000256" key="1">
    <source>
        <dbReference type="ARBA" id="ARBA00022801"/>
    </source>
</evidence>
<reference evidence="4 5" key="1">
    <citation type="journal article" date="2019" name="ISME J.">
        <title>Candidatus Macondimonas diazotrophica, a novel gammaproteobacterial genus dominating crude-oil-contaminated coastal sediments.</title>
        <authorList>
            <person name="Karthikeyan S."/>
            <person name="Konstantinidis K."/>
        </authorList>
    </citation>
    <scope>NUCLEOTIDE SEQUENCE [LARGE SCALE GENOMIC DNA]</scope>
    <source>
        <strain evidence="4 5">KTK01</strain>
    </source>
</reference>
<protein>
    <submittedName>
        <fullName evidence="4">MBL fold metallo-hydrolase</fullName>
    </submittedName>
</protein>
<dbReference type="Proteomes" id="UP000297890">
    <property type="component" value="Unassembled WGS sequence"/>
</dbReference>
<feature type="domain" description="Beta-Casp" evidence="3">
    <location>
        <begin position="246"/>
        <end position="365"/>
    </location>
</feature>
<dbReference type="PANTHER" id="PTHR11203:SF37">
    <property type="entry name" value="INTEGRATOR COMPLEX SUBUNIT 11"/>
    <property type="match status" value="1"/>
</dbReference>
<dbReference type="Gene3D" id="3.40.50.10890">
    <property type="match status" value="1"/>
</dbReference>
<dbReference type="RefSeq" id="WP_135281191.1">
    <property type="nucleotide sequence ID" value="NZ_SRIO01000004.1"/>
</dbReference>
<dbReference type="GO" id="GO:0004521">
    <property type="term" value="F:RNA endonuclease activity"/>
    <property type="evidence" value="ECO:0007669"/>
    <property type="project" value="TreeGrafter"/>
</dbReference>
<dbReference type="GO" id="GO:0016787">
    <property type="term" value="F:hydrolase activity"/>
    <property type="evidence" value="ECO:0007669"/>
    <property type="project" value="UniProtKB-KW"/>
</dbReference>
<sequence>MRLTFLGGTETVTGSKYLLESGKHRLLVDCGLFQGVKSLRRRNWESLSATLGGLDAIVLTHAHLDHSGYLPLLHRQGYRGPIHCSAATAALCGILLPDAGYLQEEEARLANRLGYSRHHPAEPLFTRADAMNCLERFKPLATGKTHRIGPFEVRLTPVGHLLGACAVRVTCDGHTVTFSGDVGRPDDPLMAPPEVLEPTDDLVVESTYGDRRHPDEDPQQALAAVVDDVARAGGVLLIPAFAVGRAQALLHLLHELRRTKAIPALPIYVDSPMATRATAVFQAYPETHRLDAAQTRALGEIATFVEGPEESMALAGKVGPMIILSASGMATGGRVLHHLKVFARETCNTLLFTGFQAPGTRGDAIVNGADAVKIHGHMVPIRAKVRQLHCLSAHADHVQMTDWLGRMSKPPTRVFVTHGETHARAAMAAHIEESLGWPVLRPAEGDRYRLPDD</sequence>
<dbReference type="CDD" id="cd16295">
    <property type="entry name" value="TTHA0252-CPSF-like_MBL-fold"/>
    <property type="match status" value="1"/>
</dbReference>
<dbReference type="InterPro" id="IPR011108">
    <property type="entry name" value="RMMBL"/>
</dbReference>
<dbReference type="OrthoDB" id="9803916at2"/>
<dbReference type="EMBL" id="SRIO01000004">
    <property type="protein sequence ID" value="TFZ83311.1"/>
    <property type="molecule type" value="Genomic_DNA"/>
</dbReference>
<keyword evidence="1 4" id="KW-0378">Hydrolase</keyword>
<dbReference type="AlphaFoldDB" id="A0A4Z0FCN4"/>